<keyword evidence="6" id="KW-0722">Serine protease inhibitor</keyword>
<dbReference type="SMART" id="SM00274">
    <property type="entry name" value="FOLN"/>
    <property type="match status" value="5"/>
</dbReference>
<dbReference type="GO" id="GO:0004867">
    <property type="term" value="F:serine-type endopeptidase inhibitor activity"/>
    <property type="evidence" value="ECO:0007669"/>
    <property type="project" value="UniProtKB-KW"/>
</dbReference>
<dbReference type="CDD" id="cd19941">
    <property type="entry name" value="TIL"/>
    <property type="match status" value="2"/>
</dbReference>
<keyword evidence="6" id="KW-0646">Protease inhibitor</keyword>
<evidence type="ECO:0000256" key="5">
    <source>
        <dbReference type="ARBA" id="ARBA00022729"/>
    </source>
</evidence>
<sequence>MLIHLLILPLLCQLSFSQTPESESSTLPSHVLPTVEFDNLAIVKRGASVMGSGDVKIVSPEELAKENQALPKLQRFIDMQKRSVTFDKLADKDRSMTIDGGMNIDEERRRRESAIQMAIGDAPTMSLYGKKKRSAELDTLPGGSSSSSDSDDTLDSYDTIDPLEYNNITMDASIEDMENDIEGSGEVIVETTTEGNETTPTETTTPVEETTTWIPPVFSKKRRSHRDVDPEAEQKIESNGVFGDGMFTDDDQFEGSGSDYPRNRRQSTETVLGDETPVMENSLTAQKRPDDRHRSSTPRPDLLTCVAVECVRGTRCVIENGRPVCKPIIINEPQRSCRDIDCPRDSRCRMERDSRCRGRDCSEQPVCVREERGATCRNVQCPSGLRCNIVEDPNCRGFRCREIATCSNPCDGVRCPFGTSCRFDGFDALCAPIVFNPCLNARCPSGFECRNVQNQAQCFALSTPSTTTPAPSLCAGINEEFASCATFCEPNCAQKNPLCVSACAAPRCQCSTGFYRNHQGVCVSEQQCGFPQNVPSCGLNESFNECSSICEPKCGEPLQLACPAMCGPAKCQCKQTSLIPEIYPLLADGTTKSTVVRIPSEPSNLEFYLKGVDADFSFLYRNDSWDKTNMIRQMPFLRHIFEKQCEHTLTFERTIEDLKKEKFDVMIAETRDYCGIGLSHLISPRSLITVASTNIFDYLSYQIGQPLFPSHLPASFGGSVEPLSITSRIDNLIAMFTSFWMFREIEKPTERLFKQKYGEDFPDMAASHKEIIANSAFTLTNSDPFLDIAKPTLRKVIEIGGIGLRTPKKIDEEWESILSLRPRSLLVSFGTVARAFLMPLSMKRSIAEAFSRFSDTTFIWKYERPEEKEQFASDVDNLILTKWMPQNDLLEDDRVKGFLTHAGKASYFEAASRGKSSLLVPLFGDQNRNAAAAEVVGIGKQLDKSYLEDADKLEVALRETLEDEGRQERAREVRRIMESRPFSPKELLVKHVEFAAKFGPLKALQSQGRELSYVVYYNIDIYLFQRSLASLPLEILIEMISFLPFEGQIACRSVCRSLNNAELLRKPLRLKEIAVYRTSPQELTLFAETDIDKKNETWFACRSNQGEVLNAWRRLGARSRDRELTTISHHHLWCWEEASLGRIEGAMNDLTCNAHVDVLKLNQLTLTEGVNESLRASLEGASIDSIFATLNYQLSETESLDWLTEVPSKGLTLYTRSLSSSAFPFSEQFLINASRLPRVILHAKSDHGSSALTSPIVTDSLLLSLLSSSCSCLRLLFNCSSLTAVGLFTAIELLRSLDGSRGFTVYVQSEIADELMDLLDDGPGRIFDERSSKLDKKREQLLVKDLWMEKSYREIRRFPMAAPTLILFIIHYTACSISLIFGSILLFLLVVYTPNRLSTFAVLLRTLTMVELSTSLAAAIVFPRIIPLGLGAAAGVINGPIKLVTNNLSISWIFYTIELHGTLQYNVFMSVCYCYRYYVLHRKPPNVFETRAFAVTVFLISFALYVLFGMSRASSEELSMYINHYVNEYDIDIKETFGVVNVLGSLATPAIVWTVLTACFLSVVNIFVGRAIYRSLEYRSEHISHRTRAFHKQFFVALTLQTLFGQLLLLSAGGYALEQLNLLRSPFLEYGTHMTSELAIATSPVITLIFVKPYQRCEQCKYVG</sequence>
<dbReference type="InterPro" id="IPR019421">
    <property type="entry name" value="7TM_GPCR_serpentine_rcpt_Srd"/>
</dbReference>
<evidence type="ECO:0000256" key="2">
    <source>
        <dbReference type="ARBA" id="ARBA00012544"/>
    </source>
</evidence>
<feature type="transmembrane region" description="Helical" evidence="9">
    <location>
        <begin position="1634"/>
        <end position="1651"/>
    </location>
</feature>
<keyword evidence="9" id="KW-0472">Membrane</keyword>
<feature type="transmembrane region" description="Helical" evidence="9">
    <location>
        <begin position="1492"/>
        <end position="1511"/>
    </location>
</feature>
<dbReference type="InterPro" id="IPR036047">
    <property type="entry name" value="F-box-like_dom_sf"/>
</dbReference>
<dbReference type="EC" id="2.4.1.17" evidence="2"/>
<evidence type="ECO:0000313" key="12">
    <source>
        <dbReference type="EnsemblMetazoa" id="PPA06095.1"/>
    </source>
</evidence>
<feature type="transmembrane region" description="Helical" evidence="9">
    <location>
        <begin position="1365"/>
        <end position="1390"/>
    </location>
</feature>
<feature type="transmembrane region" description="Helical" evidence="9">
    <location>
        <begin position="1463"/>
        <end position="1480"/>
    </location>
</feature>
<dbReference type="EnsemblMetazoa" id="PPA06095.1">
    <property type="protein sequence ID" value="PPA06095.1"/>
    <property type="gene ID" value="WBGene00095649"/>
</dbReference>
<dbReference type="InterPro" id="IPR003645">
    <property type="entry name" value="Fol_N"/>
</dbReference>
<dbReference type="CDD" id="cd09917">
    <property type="entry name" value="F-box_SF"/>
    <property type="match status" value="1"/>
</dbReference>
<dbReference type="Proteomes" id="UP000005239">
    <property type="component" value="Unassembled WGS sequence"/>
</dbReference>
<comment type="similarity">
    <text evidence="1">Belongs to the UDP-glycosyltransferase family.</text>
</comment>
<evidence type="ECO:0000256" key="8">
    <source>
        <dbReference type="SAM" id="MobiDB-lite"/>
    </source>
</evidence>
<protein>
    <recommendedName>
        <fullName evidence="2">glucuronosyltransferase</fullName>
        <ecNumber evidence="2">2.4.1.17</ecNumber>
    </recommendedName>
</protein>
<dbReference type="Pfam" id="PF01826">
    <property type="entry name" value="TIL"/>
    <property type="match status" value="1"/>
</dbReference>
<evidence type="ECO:0000256" key="3">
    <source>
        <dbReference type="ARBA" id="ARBA00022676"/>
    </source>
</evidence>
<reference evidence="12" key="2">
    <citation type="submission" date="2022-06" db="UniProtKB">
        <authorList>
            <consortium name="EnsemblMetazoa"/>
        </authorList>
    </citation>
    <scope>IDENTIFICATION</scope>
    <source>
        <strain evidence="12">PS312</strain>
    </source>
</reference>
<evidence type="ECO:0000256" key="6">
    <source>
        <dbReference type="ARBA" id="ARBA00022900"/>
    </source>
</evidence>
<feature type="region of interest" description="Disordered" evidence="8">
    <location>
        <begin position="240"/>
        <end position="298"/>
    </location>
</feature>
<dbReference type="FunFam" id="3.40.50.2000:FF:000418">
    <property type="entry name" value="Glucuronosyltransferase"/>
    <property type="match status" value="1"/>
</dbReference>
<dbReference type="InterPro" id="IPR002919">
    <property type="entry name" value="TIL_dom"/>
</dbReference>
<keyword evidence="9" id="KW-0812">Transmembrane</keyword>
<dbReference type="Gene3D" id="3.40.50.2000">
    <property type="entry name" value="Glycogen Phosphorylase B"/>
    <property type="match status" value="1"/>
</dbReference>
<feature type="signal peptide" evidence="10">
    <location>
        <begin position="1"/>
        <end position="17"/>
    </location>
</feature>
<dbReference type="GO" id="GO:0008194">
    <property type="term" value="F:UDP-glycosyltransferase activity"/>
    <property type="evidence" value="ECO:0000318"/>
    <property type="project" value="GO_Central"/>
</dbReference>
<feature type="transmembrane region" description="Helical" evidence="9">
    <location>
        <begin position="1594"/>
        <end position="1614"/>
    </location>
</feature>
<proteinExistence type="inferred from homology"/>
<evidence type="ECO:0000256" key="7">
    <source>
        <dbReference type="ARBA" id="ARBA00047475"/>
    </source>
</evidence>
<dbReference type="InterPro" id="IPR002213">
    <property type="entry name" value="UDP_glucos_trans"/>
</dbReference>
<evidence type="ECO:0000256" key="4">
    <source>
        <dbReference type="ARBA" id="ARBA00022679"/>
    </source>
</evidence>
<feature type="chain" id="PRO_5043904546" description="glucuronosyltransferase" evidence="10">
    <location>
        <begin position="18"/>
        <end position="1664"/>
    </location>
</feature>
<keyword evidence="4" id="KW-0808">Transferase</keyword>
<feature type="region of interest" description="Disordered" evidence="8">
    <location>
        <begin position="136"/>
        <end position="159"/>
    </location>
</feature>
<dbReference type="CDD" id="cd03784">
    <property type="entry name" value="GT1_Gtf-like"/>
    <property type="match status" value="1"/>
</dbReference>
<evidence type="ECO:0000259" key="11">
    <source>
        <dbReference type="PROSITE" id="PS50181"/>
    </source>
</evidence>
<dbReference type="SUPFAM" id="SSF57567">
    <property type="entry name" value="Serine protease inhibitors"/>
    <property type="match status" value="1"/>
</dbReference>
<keyword evidence="5 10" id="KW-0732">Signal</keyword>
<dbReference type="PANTHER" id="PTHR48043:SF23">
    <property type="entry name" value="UDP-GLUCURONOSYLTRANSFERASE"/>
    <property type="match status" value="1"/>
</dbReference>
<accession>A0A8R1U7C9</accession>
<dbReference type="SUPFAM" id="SSF53756">
    <property type="entry name" value="UDP-Glycosyltransferase/glycogen phosphorylase"/>
    <property type="match status" value="1"/>
</dbReference>
<feature type="domain" description="F-box" evidence="11">
    <location>
        <begin position="1025"/>
        <end position="1073"/>
    </location>
</feature>
<evidence type="ECO:0000256" key="9">
    <source>
        <dbReference type="SAM" id="Phobius"/>
    </source>
</evidence>
<dbReference type="GO" id="GO:0015020">
    <property type="term" value="F:glucuronosyltransferase activity"/>
    <property type="evidence" value="ECO:0007669"/>
    <property type="project" value="UniProtKB-EC"/>
</dbReference>
<dbReference type="PROSITE" id="PS50181">
    <property type="entry name" value="FBOX"/>
    <property type="match status" value="1"/>
</dbReference>
<dbReference type="InterPro" id="IPR001810">
    <property type="entry name" value="F-box_dom"/>
</dbReference>
<organism evidence="12 13">
    <name type="scientific">Pristionchus pacificus</name>
    <name type="common">Parasitic nematode worm</name>
    <dbReference type="NCBI Taxonomy" id="54126"/>
    <lineage>
        <taxon>Eukaryota</taxon>
        <taxon>Metazoa</taxon>
        <taxon>Ecdysozoa</taxon>
        <taxon>Nematoda</taxon>
        <taxon>Chromadorea</taxon>
        <taxon>Rhabditida</taxon>
        <taxon>Rhabditina</taxon>
        <taxon>Diplogasteromorpha</taxon>
        <taxon>Diplogasteroidea</taxon>
        <taxon>Neodiplogasteridae</taxon>
        <taxon>Pristionchus</taxon>
    </lineage>
</organism>
<dbReference type="Gene3D" id="2.10.25.10">
    <property type="entry name" value="Laminin"/>
    <property type="match status" value="2"/>
</dbReference>
<name>A0A2A6C2Y9_PRIPA</name>
<evidence type="ECO:0000256" key="1">
    <source>
        <dbReference type="ARBA" id="ARBA00009995"/>
    </source>
</evidence>
<keyword evidence="13" id="KW-1185">Reference proteome</keyword>
<dbReference type="PANTHER" id="PTHR48043">
    <property type="entry name" value="EG:EG0003.4 PROTEIN-RELATED"/>
    <property type="match status" value="1"/>
</dbReference>
<reference evidence="13" key="1">
    <citation type="journal article" date="2008" name="Nat. Genet.">
        <title>The Pristionchus pacificus genome provides a unique perspective on nematode lifestyle and parasitism.</title>
        <authorList>
            <person name="Dieterich C."/>
            <person name="Clifton S.W."/>
            <person name="Schuster L.N."/>
            <person name="Chinwalla A."/>
            <person name="Delehaunty K."/>
            <person name="Dinkelacker I."/>
            <person name="Fulton L."/>
            <person name="Fulton R."/>
            <person name="Godfrey J."/>
            <person name="Minx P."/>
            <person name="Mitreva M."/>
            <person name="Roeseler W."/>
            <person name="Tian H."/>
            <person name="Witte H."/>
            <person name="Yang S.P."/>
            <person name="Wilson R.K."/>
            <person name="Sommer R.J."/>
        </authorList>
    </citation>
    <scope>NUCLEOTIDE SEQUENCE [LARGE SCALE GENOMIC DNA]</scope>
    <source>
        <strain evidence="13">PS312</strain>
    </source>
</reference>
<dbReference type="InterPro" id="IPR036084">
    <property type="entry name" value="Ser_inhib-like_sf"/>
</dbReference>
<dbReference type="Pfam" id="PF10317">
    <property type="entry name" value="7TM_GPCR_Srd"/>
    <property type="match status" value="1"/>
</dbReference>
<keyword evidence="9" id="KW-1133">Transmembrane helix</keyword>
<dbReference type="SUPFAM" id="SSF81383">
    <property type="entry name" value="F-box domain"/>
    <property type="match status" value="1"/>
</dbReference>
<keyword evidence="3" id="KW-0328">Glycosyltransferase</keyword>
<evidence type="ECO:0000256" key="10">
    <source>
        <dbReference type="SAM" id="SignalP"/>
    </source>
</evidence>
<feature type="compositionally biased region" description="Low complexity" evidence="8">
    <location>
        <begin position="137"/>
        <end position="148"/>
    </location>
</feature>
<dbReference type="Pfam" id="PF00201">
    <property type="entry name" value="UDPGT"/>
    <property type="match status" value="1"/>
</dbReference>
<feature type="transmembrane region" description="Helical" evidence="9">
    <location>
        <begin position="1550"/>
        <end position="1573"/>
    </location>
</feature>
<evidence type="ECO:0000313" key="13">
    <source>
        <dbReference type="Proteomes" id="UP000005239"/>
    </source>
</evidence>
<comment type="catalytic activity">
    <reaction evidence="7">
        <text>glucuronate acceptor + UDP-alpha-D-glucuronate = acceptor beta-D-glucuronoside + UDP + H(+)</text>
        <dbReference type="Rhea" id="RHEA:21032"/>
        <dbReference type="ChEBI" id="CHEBI:15378"/>
        <dbReference type="ChEBI" id="CHEBI:58052"/>
        <dbReference type="ChEBI" id="CHEBI:58223"/>
        <dbReference type="ChEBI" id="CHEBI:132367"/>
        <dbReference type="ChEBI" id="CHEBI:132368"/>
        <dbReference type="EC" id="2.4.1.17"/>
    </reaction>
</comment>
<accession>A0A2A6C2Y9</accession>
<gene>
    <name evidence="12" type="primary">WBGene00095649</name>
</gene>
<dbReference type="InterPro" id="IPR050271">
    <property type="entry name" value="UDP-glycosyltransferase"/>
</dbReference>